<dbReference type="GO" id="GO:0005634">
    <property type="term" value="C:nucleus"/>
    <property type="evidence" value="ECO:0007669"/>
    <property type="project" value="UniProtKB-SubCell"/>
</dbReference>
<feature type="compositionally biased region" description="Low complexity" evidence="6">
    <location>
        <begin position="138"/>
        <end position="160"/>
    </location>
</feature>
<dbReference type="PANTHER" id="PTHR47338:SF29">
    <property type="entry name" value="ZN(2)-C6 FUNGAL-TYPE DOMAIN-CONTAINING PROTEIN"/>
    <property type="match status" value="1"/>
</dbReference>
<organism evidence="8 9">
    <name type="scientific">Kockovaella imperatae</name>
    <dbReference type="NCBI Taxonomy" id="4999"/>
    <lineage>
        <taxon>Eukaryota</taxon>
        <taxon>Fungi</taxon>
        <taxon>Dikarya</taxon>
        <taxon>Basidiomycota</taxon>
        <taxon>Agaricomycotina</taxon>
        <taxon>Tremellomycetes</taxon>
        <taxon>Tremellales</taxon>
        <taxon>Cuniculitremaceae</taxon>
        <taxon>Kockovaella</taxon>
    </lineage>
</organism>
<reference evidence="8 9" key="1">
    <citation type="submission" date="2017-03" db="EMBL/GenBank/DDBJ databases">
        <title>Widespread Adenine N6-methylation of Active Genes in Fungi.</title>
        <authorList>
            <consortium name="DOE Joint Genome Institute"/>
            <person name="Mondo S.J."/>
            <person name="Dannebaum R.O."/>
            <person name="Kuo R.C."/>
            <person name="Louie K.B."/>
            <person name="Bewick A.J."/>
            <person name="Labutti K."/>
            <person name="Haridas S."/>
            <person name="Kuo A."/>
            <person name="Salamov A."/>
            <person name="Ahrendt S.R."/>
            <person name="Lau R."/>
            <person name="Bowen B.P."/>
            <person name="Lipzen A."/>
            <person name="Sullivan W."/>
            <person name="Andreopoulos W.B."/>
            <person name="Clum A."/>
            <person name="Lindquist E."/>
            <person name="Daum C."/>
            <person name="Northen T.R."/>
            <person name="Ramamoorthy G."/>
            <person name="Schmitz R.J."/>
            <person name="Gryganskyi A."/>
            <person name="Culley D."/>
            <person name="Magnuson J."/>
            <person name="James T.Y."/>
            <person name="O'Malley M.A."/>
            <person name="Stajich J.E."/>
            <person name="Spatafora J.W."/>
            <person name="Visel A."/>
            <person name="Grigoriev I.V."/>
        </authorList>
    </citation>
    <scope>NUCLEOTIDE SEQUENCE [LARGE SCALE GENOMIC DNA]</scope>
    <source>
        <strain evidence="8 9">NRRL Y-17943</strain>
    </source>
</reference>
<dbReference type="AlphaFoldDB" id="A0A1Y1UH57"/>
<feature type="region of interest" description="Disordered" evidence="6">
    <location>
        <begin position="78"/>
        <end position="111"/>
    </location>
</feature>
<dbReference type="InterPro" id="IPR001138">
    <property type="entry name" value="Zn2Cys6_DnaBD"/>
</dbReference>
<dbReference type="GeneID" id="33554610"/>
<gene>
    <name evidence="8" type="ORF">BD324DRAFT_446614</name>
</gene>
<sequence>MSDSMNSTPPGAVDDKFAPLKRNHACLQCKKRKVKCDAIHPTCSPCMRSYHHAARAAQRNKSELPVLVCTYAEVDSNPGSEDEMPILIRSGEEKRKKRSRDANPAQTRHRDDDIGMETEREALMARIAELEHRLNGLTPTDSIPSRPSSSGPRKPTTPSRAFDETTAWLQGALTSNPKGQNPPVHVSQPIASQATIPASIAPNLDAFDFGSYFLVPMHWPPGLPSPFLLEHLIETFFNSVPHFGRILHRASLLARVRLPPTSPDFPHASLLHSICATAATHTAWVNNVPAEAMEEMLLKNQFLKTSLEISEDFALMQGDLAEKSMKQAASLCMMGPGNTMLEIAQASTILAEVYYNKSLPMQGWIISAFGPRLLHALELMNKNRANSVKEPLLTEPRDTFDREQRIATVWATFIVDAGFALNSFWAGSIDFAELLTPFPASTIHFHSKDDSIPPNPQTAFTPDMLTHHPVQDPFALACKASTLTWRSAKWIRTWTQRDQVPGDTLNGLARPDFMELIKDITGFQASIPVSMKNLFKILDQSSGQSFDADILMIHIMPNLSLALIYEAMLDWDNPNPYCVQQIQKAFEGIIGVLYLIPTNLDVSLVLTSLLAFSIYTTGRILSNFIQHAIGAEQFTVAMRYRADLQTCQNVLSRYGQKHALGLMMSKFLEAYISVPARNLRASNQ</sequence>
<dbReference type="Proteomes" id="UP000193218">
    <property type="component" value="Unassembled WGS sequence"/>
</dbReference>
<dbReference type="InterPro" id="IPR050815">
    <property type="entry name" value="TF_fung"/>
</dbReference>
<comment type="caution">
    <text evidence="8">The sequence shown here is derived from an EMBL/GenBank/DDBJ whole genome shotgun (WGS) entry which is preliminary data.</text>
</comment>
<dbReference type="GO" id="GO:0008270">
    <property type="term" value="F:zinc ion binding"/>
    <property type="evidence" value="ECO:0007669"/>
    <property type="project" value="InterPro"/>
</dbReference>
<keyword evidence="4" id="KW-0804">Transcription</keyword>
<dbReference type="InterPro" id="IPR036864">
    <property type="entry name" value="Zn2-C6_fun-type_DNA-bd_sf"/>
</dbReference>
<dbReference type="PANTHER" id="PTHR47338">
    <property type="entry name" value="ZN(II)2CYS6 TRANSCRIPTION FACTOR (EUROFUNG)-RELATED"/>
    <property type="match status" value="1"/>
</dbReference>
<dbReference type="CDD" id="cd12148">
    <property type="entry name" value="fungal_TF_MHR"/>
    <property type="match status" value="1"/>
</dbReference>
<feature type="domain" description="Zn(2)-C6 fungal-type" evidence="7">
    <location>
        <begin position="25"/>
        <end position="71"/>
    </location>
</feature>
<dbReference type="CDD" id="cd00067">
    <property type="entry name" value="GAL4"/>
    <property type="match status" value="1"/>
</dbReference>
<evidence type="ECO:0000256" key="2">
    <source>
        <dbReference type="ARBA" id="ARBA00022723"/>
    </source>
</evidence>
<proteinExistence type="predicted"/>
<dbReference type="RefSeq" id="XP_021871428.1">
    <property type="nucleotide sequence ID" value="XM_022012802.1"/>
</dbReference>
<protein>
    <recommendedName>
        <fullName evidence="7">Zn(2)-C6 fungal-type domain-containing protein</fullName>
    </recommendedName>
</protein>
<dbReference type="Pfam" id="PF00172">
    <property type="entry name" value="Zn_clus"/>
    <property type="match status" value="1"/>
</dbReference>
<dbReference type="STRING" id="4999.A0A1Y1UH57"/>
<evidence type="ECO:0000256" key="6">
    <source>
        <dbReference type="SAM" id="MobiDB-lite"/>
    </source>
</evidence>
<dbReference type="SMART" id="SM00066">
    <property type="entry name" value="GAL4"/>
    <property type="match status" value="1"/>
</dbReference>
<evidence type="ECO:0000256" key="4">
    <source>
        <dbReference type="ARBA" id="ARBA00023163"/>
    </source>
</evidence>
<dbReference type="Gene3D" id="4.10.240.10">
    <property type="entry name" value="Zn(2)-C6 fungal-type DNA-binding domain"/>
    <property type="match status" value="1"/>
</dbReference>
<keyword evidence="9" id="KW-1185">Reference proteome</keyword>
<dbReference type="SUPFAM" id="SSF57701">
    <property type="entry name" value="Zn2/Cys6 DNA-binding domain"/>
    <property type="match status" value="1"/>
</dbReference>
<keyword evidence="5" id="KW-0539">Nucleus</keyword>
<name>A0A1Y1UH57_9TREE</name>
<evidence type="ECO:0000313" key="8">
    <source>
        <dbReference type="EMBL" id="ORX37390.1"/>
    </source>
</evidence>
<evidence type="ECO:0000256" key="5">
    <source>
        <dbReference type="ARBA" id="ARBA00023242"/>
    </source>
</evidence>
<dbReference type="EMBL" id="NBSH01000006">
    <property type="protein sequence ID" value="ORX37390.1"/>
    <property type="molecule type" value="Genomic_DNA"/>
</dbReference>
<evidence type="ECO:0000256" key="1">
    <source>
        <dbReference type="ARBA" id="ARBA00004123"/>
    </source>
</evidence>
<feature type="region of interest" description="Disordered" evidence="6">
    <location>
        <begin position="133"/>
        <end position="161"/>
    </location>
</feature>
<dbReference type="GO" id="GO:0000981">
    <property type="term" value="F:DNA-binding transcription factor activity, RNA polymerase II-specific"/>
    <property type="evidence" value="ECO:0007669"/>
    <property type="project" value="InterPro"/>
</dbReference>
<evidence type="ECO:0000256" key="3">
    <source>
        <dbReference type="ARBA" id="ARBA00023015"/>
    </source>
</evidence>
<dbReference type="PROSITE" id="PS50048">
    <property type="entry name" value="ZN2_CY6_FUNGAL_2"/>
    <property type="match status" value="1"/>
</dbReference>
<evidence type="ECO:0000259" key="7">
    <source>
        <dbReference type="PROSITE" id="PS50048"/>
    </source>
</evidence>
<dbReference type="InParanoid" id="A0A1Y1UH57"/>
<dbReference type="OrthoDB" id="39175at2759"/>
<keyword evidence="3" id="KW-0805">Transcription regulation</keyword>
<evidence type="ECO:0000313" key="9">
    <source>
        <dbReference type="Proteomes" id="UP000193218"/>
    </source>
</evidence>
<comment type="subcellular location">
    <subcellularLocation>
        <location evidence="1">Nucleus</location>
    </subcellularLocation>
</comment>
<keyword evidence="2" id="KW-0479">Metal-binding</keyword>
<accession>A0A1Y1UH57</accession>